<gene>
    <name evidence="3" type="ORF">F4561_004344</name>
</gene>
<evidence type="ECO:0000259" key="2">
    <source>
        <dbReference type="Pfam" id="PF19701"/>
    </source>
</evidence>
<dbReference type="Proteomes" id="UP000523007">
    <property type="component" value="Unassembled WGS sequence"/>
</dbReference>
<dbReference type="RefSeq" id="WP_184581118.1">
    <property type="nucleotide sequence ID" value="NZ_JACHJT010000001.1"/>
</dbReference>
<organism evidence="3 4">
    <name type="scientific">Lipingzhangella halophila</name>
    <dbReference type="NCBI Taxonomy" id="1783352"/>
    <lineage>
        <taxon>Bacteria</taxon>
        <taxon>Bacillati</taxon>
        <taxon>Actinomycetota</taxon>
        <taxon>Actinomycetes</taxon>
        <taxon>Streptosporangiales</taxon>
        <taxon>Nocardiopsidaceae</taxon>
        <taxon>Lipingzhangella</taxon>
    </lineage>
</organism>
<sequence>MLESLSLPFYLLFTLLALTCAFFLGQAIYPRLSWVLTKWQYRNPDMVEPSTVVFQLRRVKAVVLFTVFLTALVLLFNARETLGA</sequence>
<reference evidence="3 4" key="1">
    <citation type="submission" date="2020-08" db="EMBL/GenBank/DDBJ databases">
        <title>Sequencing the genomes of 1000 actinobacteria strains.</title>
        <authorList>
            <person name="Klenk H.-P."/>
        </authorList>
    </citation>
    <scope>NUCLEOTIDE SEQUENCE [LARGE SCALE GENOMIC DNA]</scope>
    <source>
        <strain evidence="3 4">DSM 102030</strain>
    </source>
</reference>
<evidence type="ECO:0000313" key="4">
    <source>
        <dbReference type="Proteomes" id="UP000523007"/>
    </source>
</evidence>
<feature type="domain" description="DUF6199" evidence="2">
    <location>
        <begin position="16"/>
        <end position="73"/>
    </location>
</feature>
<feature type="transmembrane region" description="Helical" evidence="1">
    <location>
        <begin position="7"/>
        <end position="29"/>
    </location>
</feature>
<comment type="caution">
    <text evidence="3">The sequence shown here is derived from an EMBL/GenBank/DDBJ whole genome shotgun (WGS) entry which is preliminary data.</text>
</comment>
<keyword evidence="1" id="KW-0812">Transmembrane</keyword>
<dbReference type="AlphaFoldDB" id="A0A7W7W557"/>
<name>A0A7W7W557_9ACTN</name>
<accession>A0A7W7W557</accession>
<feature type="transmembrane region" description="Helical" evidence="1">
    <location>
        <begin position="59"/>
        <end position="78"/>
    </location>
</feature>
<dbReference type="InterPro" id="IPR045679">
    <property type="entry name" value="DUF6199"/>
</dbReference>
<protein>
    <recommendedName>
        <fullName evidence="2">DUF6199 domain-containing protein</fullName>
    </recommendedName>
</protein>
<keyword evidence="1" id="KW-1133">Transmembrane helix</keyword>
<evidence type="ECO:0000256" key="1">
    <source>
        <dbReference type="SAM" id="Phobius"/>
    </source>
</evidence>
<proteinExistence type="predicted"/>
<keyword evidence="4" id="KW-1185">Reference proteome</keyword>
<dbReference type="Pfam" id="PF19701">
    <property type="entry name" value="DUF6199"/>
    <property type="match status" value="1"/>
</dbReference>
<evidence type="ECO:0000313" key="3">
    <source>
        <dbReference type="EMBL" id="MBB4933524.1"/>
    </source>
</evidence>
<dbReference type="EMBL" id="JACHJT010000001">
    <property type="protein sequence ID" value="MBB4933524.1"/>
    <property type="molecule type" value="Genomic_DNA"/>
</dbReference>
<keyword evidence="1" id="KW-0472">Membrane</keyword>